<reference evidence="1" key="1">
    <citation type="journal article" date="2014" name="Int. J. Syst. Evol. Microbiol.">
        <title>Complete genome sequence of Corynebacterium casei LMG S-19264T (=DSM 44701T), isolated from a smear-ripened cheese.</title>
        <authorList>
            <consortium name="US DOE Joint Genome Institute (JGI-PGF)"/>
            <person name="Walter F."/>
            <person name="Albersmeier A."/>
            <person name="Kalinowski J."/>
            <person name="Ruckert C."/>
        </authorList>
    </citation>
    <scope>NUCLEOTIDE SEQUENCE</scope>
    <source>
        <strain evidence="1">VKM B-2484</strain>
    </source>
</reference>
<accession>A0A9W6JEA3</accession>
<sequence>MTTKPADPSSWCQTNAPWTVSTAELAVMSPDNKAKLVTHNEYGEAHCGWKPAGGA</sequence>
<protein>
    <submittedName>
        <fullName evidence="1">Uncharacterized protein</fullName>
    </submittedName>
</protein>
<comment type="caution">
    <text evidence="1">The sequence shown here is derived from an EMBL/GenBank/DDBJ whole genome shotgun (WGS) entry which is preliminary data.</text>
</comment>
<dbReference type="Proteomes" id="UP001143370">
    <property type="component" value="Unassembled WGS sequence"/>
</dbReference>
<name>A0A9W6JEA3_9HYPH</name>
<dbReference type="EMBL" id="BSFJ01000059">
    <property type="protein sequence ID" value="GLK74718.1"/>
    <property type="molecule type" value="Genomic_DNA"/>
</dbReference>
<gene>
    <name evidence="1" type="ORF">GCM10017643_48370</name>
</gene>
<evidence type="ECO:0000313" key="1">
    <source>
        <dbReference type="EMBL" id="GLK74718.1"/>
    </source>
</evidence>
<organism evidence="1 2">
    <name type="scientific">Ancylobacter dichloromethanicus</name>
    <dbReference type="NCBI Taxonomy" id="518825"/>
    <lineage>
        <taxon>Bacteria</taxon>
        <taxon>Pseudomonadati</taxon>
        <taxon>Pseudomonadota</taxon>
        <taxon>Alphaproteobacteria</taxon>
        <taxon>Hyphomicrobiales</taxon>
        <taxon>Xanthobacteraceae</taxon>
        <taxon>Ancylobacter</taxon>
    </lineage>
</organism>
<dbReference type="AlphaFoldDB" id="A0A9W6JEA3"/>
<proteinExistence type="predicted"/>
<reference evidence="1" key="2">
    <citation type="submission" date="2023-01" db="EMBL/GenBank/DDBJ databases">
        <authorList>
            <person name="Sun Q."/>
            <person name="Evtushenko L."/>
        </authorList>
    </citation>
    <scope>NUCLEOTIDE SEQUENCE</scope>
    <source>
        <strain evidence="1">VKM B-2484</strain>
    </source>
</reference>
<keyword evidence="2" id="KW-1185">Reference proteome</keyword>
<evidence type="ECO:0000313" key="2">
    <source>
        <dbReference type="Proteomes" id="UP001143370"/>
    </source>
</evidence>